<gene>
    <name evidence="2" type="ORF">Pla52n_59130</name>
</gene>
<dbReference type="Proteomes" id="UP000320176">
    <property type="component" value="Unassembled WGS sequence"/>
</dbReference>
<sequence length="214" mass="23604">MTDDSINSGTDDSGGKSLRNVAIVVLLLIAFGPLRLLALPIAAVAILVGIAYLFRSALRFNRSVGLALITTVTASLFVYFALVYRAELRHRALLENLDTYADVTVRRNVFPLPYVHQLSVGRGVADRDFASILRLDGLAQITDLYLDNDILTDACLQDAAKITNLGYIFIDCDNISDDAILQFETRFPDCRVIPYKRNLHGPQTVFLGMPPEDG</sequence>
<keyword evidence="3" id="KW-1185">Reference proteome</keyword>
<feature type="transmembrane region" description="Helical" evidence="1">
    <location>
        <begin position="66"/>
        <end position="84"/>
    </location>
</feature>
<comment type="caution">
    <text evidence="2">The sequence shown here is derived from an EMBL/GenBank/DDBJ whole genome shotgun (WGS) entry which is preliminary data.</text>
</comment>
<evidence type="ECO:0000313" key="3">
    <source>
        <dbReference type="Proteomes" id="UP000320176"/>
    </source>
</evidence>
<reference evidence="2 3" key="1">
    <citation type="submission" date="2019-02" db="EMBL/GenBank/DDBJ databases">
        <title>Deep-cultivation of Planctomycetes and their phenomic and genomic characterization uncovers novel biology.</title>
        <authorList>
            <person name="Wiegand S."/>
            <person name="Jogler M."/>
            <person name="Boedeker C."/>
            <person name="Pinto D."/>
            <person name="Vollmers J."/>
            <person name="Rivas-Marin E."/>
            <person name="Kohn T."/>
            <person name="Peeters S.H."/>
            <person name="Heuer A."/>
            <person name="Rast P."/>
            <person name="Oberbeckmann S."/>
            <person name="Bunk B."/>
            <person name="Jeske O."/>
            <person name="Meyerdierks A."/>
            <person name="Storesund J.E."/>
            <person name="Kallscheuer N."/>
            <person name="Luecker S."/>
            <person name="Lage O.M."/>
            <person name="Pohl T."/>
            <person name="Merkel B.J."/>
            <person name="Hornburger P."/>
            <person name="Mueller R.-W."/>
            <person name="Bruemmer F."/>
            <person name="Labrenz M."/>
            <person name="Spormann A.M."/>
            <person name="Op Den Camp H."/>
            <person name="Overmann J."/>
            <person name="Amann R."/>
            <person name="Jetten M.S.M."/>
            <person name="Mascher T."/>
            <person name="Medema M.H."/>
            <person name="Devos D.P."/>
            <person name="Kaster A.-K."/>
            <person name="Ovreas L."/>
            <person name="Rohde M."/>
            <person name="Galperin M.Y."/>
            <person name="Jogler C."/>
        </authorList>
    </citation>
    <scope>NUCLEOTIDE SEQUENCE [LARGE SCALE GENOMIC DNA]</scope>
    <source>
        <strain evidence="2 3">Pla52n</strain>
    </source>
</reference>
<organism evidence="2 3">
    <name type="scientific">Stieleria varia</name>
    <dbReference type="NCBI Taxonomy" id="2528005"/>
    <lineage>
        <taxon>Bacteria</taxon>
        <taxon>Pseudomonadati</taxon>
        <taxon>Planctomycetota</taxon>
        <taxon>Planctomycetia</taxon>
        <taxon>Pirellulales</taxon>
        <taxon>Pirellulaceae</taxon>
        <taxon>Stieleria</taxon>
    </lineage>
</organism>
<name>A0A5C6A1J9_9BACT</name>
<dbReference type="EMBL" id="SJPN01000009">
    <property type="protein sequence ID" value="TWT93255.1"/>
    <property type="molecule type" value="Genomic_DNA"/>
</dbReference>
<keyword evidence="1" id="KW-1133">Transmembrane helix</keyword>
<protein>
    <submittedName>
        <fullName evidence="2">Uncharacterized protein</fullName>
    </submittedName>
</protein>
<dbReference type="RefSeq" id="WP_146522878.1">
    <property type="nucleotide sequence ID" value="NZ_CP151726.1"/>
</dbReference>
<dbReference type="AlphaFoldDB" id="A0A5C6A1J9"/>
<accession>A0A5C6A1J9</accession>
<evidence type="ECO:0000256" key="1">
    <source>
        <dbReference type="SAM" id="Phobius"/>
    </source>
</evidence>
<keyword evidence="1" id="KW-0472">Membrane</keyword>
<proteinExistence type="predicted"/>
<dbReference type="OrthoDB" id="268935at2"/>
<keyword evidence="1" id="KW-0812">Transmembrane</keyword>
<feature type="transmembrane region" description="Helical" evidence="1">
    <location>
        <begin position="21"/>
        <end position="54"/>
    </location>
</feature>
<evidence type="ECO:0000313" key="2">
    <source>
        <dbReference type="EMBL" id="TWT93255.1"/>
    </source>
</evidence>